<proteinExistence type="predicted"/>
<dbReference type="Proteomes" id="UP000277204">
    <property type="component" value="Unassembled WGS sequence"/>
</dbReference>
<keyword evidence="2" id="KW-1185">Reference proteome</keyword>
<dbReference type="EMBL" id="UZAI01001594">
    <property type="protein sequence ID" value="VDO63529.1"/>
    <property type="molecule type" value="Genomic_DNA"/>
</dbReference>
<evidence type="ECO:0000313" key="1">
    <source>
        <dbReference type="EMBL" id="VDO63529.1"/>
    </source>
</evidence>
<gene>
    <name evidence="1" type="ORF">SMRZ_LOCUS4869</name>
</gene>
<accession>A0A183LM44</accession>
<dbReference type="AlphaFoldDB" id="A0A183LM44"/>
<name>A0A183LM44_9TREM</name>
<evidence type="ECO:0000313" key="2">
    <source>
        <dbReference type="Proteomes" id="UP000277204"/>
    </source>
</evidence>
<sequence>MPANIKVTIFNANIKTVLLYRGETRRTTNTIIKNVKVFINSCLPKILNIRWLDTISISLLWERTNQLPSEEEIRKRRWKSIEQILRKSSNCIKTQAPTRNPEGKRKR</sequence>
<reference evidence="1 2" key="1">
    <citation type="submission" date="2018-11" db="EMBL/GenBank/DDBJ databases">
        <authorList>
            <consortium name="Pathogen Informatics"/>
        </authorList>
    </citation>
    <scope>NUCLEOTIDE SEQUENCE [LARGE SCALE GENOMIC DNA]</scope>
    <source>
        <strain evidence="1 2">Zambia</strain>
    </source>
</reference>
<organism evidence="1 2">
    <name type="scientific">Schistosoma margrebowiei</name>
    <dbReference type="NCBI Taxonomy" id="48269"/>
    <lineage>
        <taxon>Eukaryota</taxon>
        <taxon>Metazoa</taxon>
        <taxon>Spiralia</taxon>
        <taxon>Lophotrochozoa</taxon>
        <taxon>Platyhelminthes</taxon>
        <taxon>Trematoda</taxon>
        <taxon>Digenea</taxon>
        <taxon>Strigeidida</taxon>
        <taxon>Schistosomatoidea</taxon>
        <taxon>Schistosomatidae</taxon>
        <taxon>Schistosoma</taxon>
    </lineage>
</organism>
<protein>
    <submittedName>
        <fullName evidence="1">Uncharacterized protein</fullName>
    </submittedName>
</protein>